<dbReference type="InterPro" id="IPR050237">
    <property type="entry name" value="ATP-dep_AMP-bd_enzyme"/>
</dbReference>
<organism evidence="9 10">
    <name type="scientific">Pseudogulbenkiania subflava DSM 22618</name>
    <dbReference type="NCBI Taxonomy" id="1123014"/>
    <lineage>
        <taxon>Bacteria</taxon>
        <taxon>Pseudomonadati</taxon>
        <taxon>Pseudomonadota</taxon>
        <taxon>Betaproteobacteria</taxon>
        <taxon>Neisseriales</taxon>
        <taxon>Chromobacteriaceae</taxon>
        <taxon>Pseudogulbenkiania</taxon>
    </lineage>
</organism>
<protein>
    <recommendedName>
        <fullName evidence="5">Long-chain-fatty-acid--CoA ligase</fullName>
        <ecNumber evidence="4">6.2.1.3</ecNumber>
    </recommendedName>
    <alternativeName>
        <fullName evidence="6">Long-chain acyl-CoA synthetase</fullName>
    </alternativeName>
</protein>
<dbReference type="InterPro" id="IPR000873">
    <property type="entry name" value="AMP-dep_synth/lig_dom"/>
</dbReference>
<dbReference type="PANTHER" id="PTHR43767:SF8">
    <property type="entry name" value="LONG-CHAIN-FATTY-ACID--COA LIGASE"/>
    <property type="match status" value="1"/>
</dbReference>
<evidence type="ECO:0000256" key="1">
    <source>
        <dbReference type="ARBA" id="ARBA00004170"/>
    </source>
</evidence>
<dbReference type="EC" id="6.2.1.3" evidence="4"/>
<evidence type="ECO:0000256" key="4">
    <source>
        <dbReference type="ARBA" id="ARBA00026121"/>
    </source>
</evidence>
<evidence type="ECO:0000259" key="8">
    <source>
        <dbReference type="Pfam" id="PF13193"/>
    </source>
</evidence>
<dbReference type="AlphaFoldDB" id="A0A1Y6BRU7"/>
<evidence type="ECO:0000256" key="3">
    <source>
        <dbReference type="ARBA" id="ARBA00022598"/>
    </source>
</evidence>
<sequence>MSLIPLLPDADRHAAFTFRQGKAIDRETFLAHVMALAAALPEGQRVTNLCTDRYWFAVALFAAIARGMLTVLPNSAAPEHIAMVAAEQPGLLVLGDQAACPVEGLPYFRVDVLPPPVPPAATEMPLIPFDQRVACMYTSGSTGTPMPHYKTFGRLRLAVLAGAERVWAGAGAPCSVVGTVPIRHMYGLESSVLLPILGGGRMSPHIPFFPADIAASLAEMPAPRLLVITPFHLRKLLEADIALPDIAVILSATAPLSVELAAQTRQQLGCPVLEIYGSTETGQVATRETERESHWQTLQGITLEQRDDEFWAVGEVYETPQMLNDTLELFSPQRFRLVDRKANMINVAGKRSSLSFLNATLTGLPGVVDGVFCIPERSGNGEVERLAAFVVAPGLDRARILAGLRQHIDSVFLPRHVVFVATLPRDGNGKILARTLQDLIVQHLPKRD</sequence>
<dbReference type="InterPro" id="IPR045851">
    <property type="entry name" value="AMP-bd_C_sf"/>
</dbReference>
<keyword evidence="10" id="KW-1185">Reference proteome</keyword>
<evidence type="ECO:0000256" key="6">
    <source>
        <dbReference type="ARBA" id="ARBA00042773"/>
    </source>
</evidence>
<evidence type="ECO:0000256" key="2">
    <source>
        <dbReference type="ARBA" id="ARBA00005005"/>
    </source>
</evidence>
<dbReference type="SUPFAM" id="SSF56801">
    <property type="entry name" value="Acetyl-CoA synthetase-like"/>
    <property type="match status" value="1"/>
</dbReference>
<dbReference type="STRING" id="1123014.SAMN02745746_02195"/>
<dbReference type="Pfam" id="PF00501">
    <property type="entry name" value="AMP-binding"/>
    <property type="match status" value="1"/>
</dbReference>
<dbReference type="GO" id="GO:0016020">
    <property type="term" value="C:membrane"/>
    <property type="evidence" value="ECO:0007669"/>
    <property type="project" value="UniProtKB-SubCell"/>
</dbReference>
<accession>A0A1Y6BRU7</accession>
<comment type="subcellular location">
    <subcellularLocation>
        <location evidence="1">Membrane</location>
        <topology evidence="1">Peripheral membrane protein</topology>
    </subcellularLocation>
</comment>
<dbReference type="EMBL" id="FXAG01000010">
    <property type="protein sequence ID" value="SMF25786.1"/>
    <property type="molecule type" value="Genomic_DNA"/>
</dbReference>
<dbReference type="Pfam" id="PF13193">
    <property type="entry name" value="AMP-binding_C"/>
    <property type="match status" value="1"/>
</dbReference>
<feature type="domain" description="AMP-binding enzyme C-terminal" evidence="8">
    <location>
        <begin position="382"/>
        <end position="430"/>
    </location>
</feature>
<name>A0A1Y6BRU7_9NEIS</name>
<dbReference type="InterPro" id="IPR025110">
    <property type="entry name" value="AMP-bd_C"/>
</dbReference>
<proteinExistence type="predicted"/>
<evidence type="ECO:0000313" key="10">
    <source>
        <dbReference type="Proteomes" id="UP000192920"/>
    </source>
</evidence>
<evidence type="ECO:0000256" key="5">
    <source>
        <dbReference type="ARBA" id="ARBA00039545"/>
    </source>
</evidence>
<dbReference type="Gene3D" id="3.30.300.30">
    <property type="match status" value="1"/>
</dbReference>
<dbReference type="GO" id="GO:0004467">
    <property type="term" value="F:long-chain fatty acid-CoA ligase activity"/>
    <property type="evidence" value="ECO:0007669"/>
    <property type="project" value="UniProtKB-EC"/>
</dbReference>
<reference evidence="10" key="1">
    <citation type="submission" date="2017-04" db="EMBL/GenBank/DDBJ databases">
        <authorList>
            <person name="Varghese N."/>
            <person name="Submissions S."/>
        </authorList>
    </citation>
    <scope>NUCLEOTIDE SEQUENCE [LARGE SCALE GENOMIC DNA]</scope>
    <source>
        <strain evidence="10">DSM 22618</strain>
    </source>
</reference>
<dbReference type="Proteomes" id="UP000192920">
    <property type="component" value="Unassembled WGS sequence"/>
</dbReference>
<comment type="pathway">
    <text evidence="2">Lipid metabolism; fatty acid beta-oxidation.</text>
</comment>
<dbReference type="PANTHER" id="PTHR43767">
    <property type="entry name" value="LONG-CHAIN-FATTY-ACID--COA LIGASE"/>
    <property type="match status" value="1"/>
</dbReference>
<dbReference type="InterPro" id="IPR042099">
    <property type="entry name" value="ANL_N_sf"/>
</dbReference>
<dbReference type="Gene3D" id="3.40.50.12780">
    <property type="entry name" value="N-terminal domain of ligase-like"/>
    <property type="match status" value="1"/>
</dbReference>
<gene>
    <name evidence="9" type="ORF">SAMN02745746_02195</name>
</gene>
<evidence type="ECO:0000313" key="9">
    <source>
        <dbReference type="EMBL" id="SMF25786.1"/>
    </source>
</evidence>
<evidence type="ECO:0000259" key="7">
    <source>
        <dbReference type="Pfam" id="PF00501"/>
    </source>
</evidence>
<dbReference type="RefSeq" id="WP_085276447.1">
    <property type="nucleotide sequence ID" value="NZ_FXAG01000010.1"/>
</dbReference>
<feature type="domain" description="AMP-dependent synthetase/ligase" evidence="7">
    <location>
        <begin position="25"/>
        <end position="297"/>
    </location>
</feature>
<keyword evidence="3 9" id="KW-0436">Ligase</keyword>